<dbReference type="Gene3D" id="2.60.40.1120">
    <property type="entry name" value="Carboxypeptidase-like, regulatory domain"/>
    <property type="match status" value="1"/>
</dbReference>
<comment type="caution">
    <text evidence="2">The sequence shown here is derived from an EMBL/GenBank/DDBJ whole genome shotgun (WGS) entry which is preliminary data.</text>
</comment>
<dbReference type="OrthoDB" id="983143at2"/>
<evidence type="ECO:0000313" key="2">
    <source>
        <dbReference type="EMBL" id="TXB61849.1"/>
    </source>
</evidence>
<dbReference type="AlphaFoldDB" id="A0A5C6RIQ4"/>
<evidence type="ECO:0000313" key="3">
    <source>
        <dbReference type="Proteomes" id="UP000321580"/>
    </source>
</evidence>
<gene>
    <name evidence="2" type="ORF">FRY97_16875</name>
</gene>
<dbReference type="Pfam" id="PF13715">
    <property type="entry name" value="CarbopepD_reg_2"/>
    <property type="match status" value="1"/>
</dbReference>
<proteinExistence type="predicted"/>
<keyword evidence="2" id="KW-0121">Carboxypeptidase</keyword>
<keyword evidence="3" id="KW-1185">Reference proteome</keyword>
<keyword evidence="2" id="KW-0645">Protease</keyword>
<feature type="signal peptide" evidence="1">
    <location>
        <begin position="1"/>
        <end position="20"/>
    </location>
</feature>
<dbReference type="GO" id="GO:0004180">
    <property type="term" value="F:carboxypeptidase activity"/>
    <property type="evidence" value="ECO:0007669"/>
    <property type="project" value="UniProtKB-KW"/>
</dbReference>
<dbReference type="EMBL" id="VOOR01000043">
    <property type="protein sequence ID" value="TXB61849.1"/>
    <property type="molecule type" value="Genomic_DNA"/>
</dbReference>
<name>A0A5C6RIQ4_9BACT</name>
<evidence type="ECO:0000256" key="1">
    <source>
        <dbReference type="SAM" id="SignalP"/>
    </source>
</evidence>
<dbReference type="RefSeq" id="WP_147168745.1">
    <property type="nucleotide sequence ID" value="NZ_VOOR01000043.1"/>
</dbReference>
<protein>
    <submittedName>
        <fullName evidence="2">Carboxypeptidase-like regulatory domain-containing protein</fullName>
    </submittedName>
</protein>
<sequence length="873" mass="98393">MKYILLFALFAAPFCLIAQAGLSGQVTDTDGAPLSFATIFVKETGSGATTNEEGRYEIRLQPGSYTLVFQFLGYETASREVRVGSRFEQLNVSLKPQALQLEEVEVVDGEENPAYTVMRKAIAKASYHRQQLSSYTAEVYIKGTGRLLKAPALLRSTMEEEGIDSSFAFTTESVSEIAYEHPGVFRERVISVYSTGNDNSTSPAAFINGSFYEPEIGEAVSPLSPRAFAYYRFEHAGFFLDRGFGVNKIKVIPRSPGDRVFEGEIYIIEDLWSIYSLDMQTQRSGFTVDINQVYAPVEAKAWLPVSHQFEAVGSVLGFIFEYKYLATVSGYDITLNPDLDVTFTVIDEDLEPEPATRAPGKSPQERLELGQELSRKELRKLMREYEKEARKEQDEPEVVEERYYEIDSTAYRKDADYWAEVRPVPLTPIEVRSYARLDSLSEAKDSIAGLDSLELEGNDFGLGFVGGLIGGSSYKLGEGQVFAHSALWSRTLFNQVEGFSLHTDLSYALNRGNTRFSATATPRYAFGRKALTGKGELGLSYGGNGQHRTALEGGRYVHRYNGEQAIDFFFNTYVNLFTDRNFIRIFEKDYLKLSHRHTLHDNWSIDVSAEWARRYRLENITRQVWVNYDDRSYASNTPQSLELISSAEGLPETERAMIVQAAVEARPWQKYRAYNGERQPIAGTSPTLTLRYRQGLSGVFDSQTDYALLEAGVKQQIDIGARGRLDFRVDAGLFLHDRYAGFADYRHFAANQLNLTLAAGTESYRLLPYYIASTRDRYLSAAVQYQFRKLLATQFSRVQMLGIKENVFADYLITPSFGSYYEVGYSLDNVLRLFRIELAFSFDEQGYRDWGILMGVATGISTGSDGSFSLTVQ</sequence>
<feature type="chain" id="PRO_5022855159" evidence="1">
    <location>
        <begin position="21"/>
        <end position="873"/>
    </location>
</feature>
<organism evidence="2 3">
    <name type="scientific">Phaeodactylibacter luteus</name>
    <dbReference type="NCBI Taxonomy" id="1564516"/>
    <lineage>
        <taxon>Bacteria</taxon>
        <taxon>Pseudomonadati</taxon>
        <taxon>Bacteroidota</taxon>
        <taxon>Saprospiria</taxon>
        <taxon>Saprospirales</taxon>
        <taxon>Haliscomenobacteraceae</taxon>
        <taxon>Phaeodactylibacter</taxon>
    </lineage>
</organism>
<dbReference type="Proteomes" id="UP000321580">
    <property type="component" value="Unassembled WGS sequence"/>
</dbReference>
<dbReference type="Pfam" id="PF18939">
    <property type="entry name" value="DUF5686"/>
    <property type="match status" value="1"/>
</dbReference>
<accession>A0A5C6RIQ4</accession>
<dbReference type="InterPro" id="IPR008969">
    <property type="entry name" value="CarboxyPept-like_regulatory"/>
</dbReference>
<dbReference type="SUPFAM" id="SSF49464">
    <property type="entry name" value="Carboxypeptidase regulatory domain-like"/>
    <property type="match status" value="1"/>
</dbReference>
<keyword evidence="2" id="KW-0378">Hydrolase</keyword>
<dbReference type="InterPro" id="IPR043741">
    <property type="entry name" value="DUF5686"/>
</dbReference>
<keyword evidence="1" id="KW-0732">Signal</keyword>
<reference evidence="2 3" key="1">
    <citation type="submission" date="2019-08" db="EMBL/GenBank/DDBJ databases">
        <title>Genome of Phaeodactylibacter luteus.</title>
        <authorList>
            <person name="Bowman J.P."/>
        </authorList>
    </citation>
    <scope>NUCLEOTIDE SEQUENCE [LARGE SCALE GENOMIC DNA]</scope>
    <source>
        <strain evidence="2 3">KCTC 42180</strain>
    </source>
</reference>